<dbReference type="RefSeq" id="WP_265669135.1">
    <property type="nucleotide sequence ID" value="NZ_JAKHKO010000001.1"/>
</dbReference>
<comment type="caution">
    <text evidence="1">The sequence shown here is derived from an EMBL/GenBank/DDBJ whole genome shotgun (WGS) entry which is preliminary data.</text>
</comment>
<dbReference type="Proteomes" id="UP001213015">
    <property type="component" value="Unassembled WGS sequence"/>
</dbReference>
<proteinExistence type="predicted"/>
<reference evidence="1" key="1">
    <citation type="submission" date="2022-01" db="EMBL/GenBank/DDBJ databases">
        <title>VMRC isolate genome collection.</title>
        <authorList>
            <person name="France M."/>
            <person name="Rutt L."/>
            <person name="Humphrys M."/>
            <person name="Ravel J."/>
        </authorList>
    </citation>
    <scope>NUCLEOTIDE SEQUENCE</scope>
    <source>
        <strain evidence="1">C0127B5</strain>
    </source>
</reference>
<sequence>MDKFKYEKLGDLIEEKSSGVVSGWNNGEPYNEDGYIYIYPSDGYSAIYELSDYLKINLNEAAKMLLSEQTEVFYNANGWYELEIKRG</sequence>
<evidence type="ECO:0000313" key="1">
    <source>
        <dbReference type="EMBL" id="MCZ3844148.1"/>
    </source>
</evidence>
<dbReference type="AlphaFoldDB" id="A0AAP3M3V4"/>
<gene>
    <name evidence="1" type="ORF">L2422_01235</name>
</gene>
<protein>
    <submittedName>
        <fullName evidence="1">Uncharacterized protein</fullName>
    </submittedName>
</protein>
<name>A0AAP3M3V4_9LACO</name>
<accession>A0AAP3M3V4</accession>
<evidence type="ECO:0000313" key="2">
    <source>
        <dbReference type="Proteomes" id="UP001213015"/>
    </source>
</evidence>
<dbReference type="EMBL" id="JAKHLF010000001">
    <property type="protein sequence ID" value="MCZ3844148.1"/>
    <property type="molecule type" value="Genomic_DNA"/>
</dbReference>
<organism evidence="1 2">
    <name type="scientific">Lactobacillus mulieris</name>
    <dbReference type="NCBI Taxonomy" id="2508708"/>
    <lineage>
        <taxon>Bacteria</taxon>
        <taxon>Bacillati</taxon>
        <taxon>Bacillota</taxon>
        <taxon>Bacilli</taxon>
        <taxon>Lactobacillales</taxon>
        <taxon>Lactobacillaceae</taxon>
        <taxon>Lactobacillus</taxon>
    </lineage>
</organism>